<comment type="subcellular location">
    <subcellularLocation>
        <location evidence="1">Nucleus</location>
    </subcellularLocation>
</comment>
<accession>A0A818P436</accession>
<feature type="compositionally biased region" description="Polar residues" evidence="5">
    <location>
        <begin position="294"/>
        <end position="304"/>
    </location>
</feature>
<dbReference type="PANTHER" id="PTHR48033:SF10">
    <property type="entry name" value="RNA-BINDING PROTEIN SQUID"/>
    <property type="match status" value="1"/>
</dbReference>
<evidence type="ECO:0000313" key="8">
    <source>
        <dbReference type="EMBL" id="CAF4625420.1"/>
    </source>
</evidence>
<keyword evidence="3" id="KW-0694">RNA-binding</keyword>
<evidence type="ECO:0000313" key="9">
    <source>
        <dbReference type="Proteomes" id="UP000663865"/>
    </source>
</evidence>
<dbReference type="AlphaFoldDB" id="A0A818P436"/>
<keyword evidence="4" id="KW-0175">Coiled coil</keyword>
<dbReference type="EMBL" id="CAJNYV010003838">
    <property type="protein sequence ID" value="CAF3614799.1"/>
    <property type="molecule type" value="Genomic_DNA"/>
</dbReference>
<dbReference type="InterPro" id="IPR000504">
    <property type="entry name" value="RRM_dom"/>
</dbReference>
<dbReference type="Pfam" id="PF00076">
    <property type="entry name" value="RRM_1"/>
    <property type="match status" value="2"/>
</dbReference>
<dbReference type="GO" id="GO:0003723">
    <property type="term" value="F:RNA binding"/>
    <property type="evidence" value="ECO:0007669"/>
    <property type="project" value="UniProtKB-UniRule"/>
</dbReference>
<dbReference type="EMBL" id="CAJOBS010000687">
    <property type="protein sequence ID" value="CAF4625420.1"/>
    <property type="molecule type" value="Genomic_DNA"/>
</dbReference>
<feature type="compositionally biased region" description="Pro residues" evidence="5">
    <location>
        <begin position="208"/>
        <end position="218"/>
    </location>
</feature>
<feature type="coiled-coil region" evidence="4">
    <location>
        <begin position="232"/>
        <end position="284"/>
    </location>
</feature>
<evidence type="ECO:0000256" key="4">
    <source>
        <dbReference type="SAM" id="Coils"/>
    </source>
</evidence>
<sequence>MSSTTSLKCQLIVRNLSKRTTTKQLHQYASRYGSVLDCYLTDTDGEGFIEFNDRMSVDVFMDKRPHSIDENELQFQRCLPPTELQKPVKRIFIRGTVQQLTDSRLANYFDKYGKLLSCTIPKGKRNNTFTHFGYAFVAFDDEDIVDRIIQDKPHFMDGLELEIQKAEDLTRSRRASLSRSPSSRSSRSPIRSIPMMNNNNKRPRRDSPSPPPLPPPSLPLKRPIRNPDELTIRQLEEENRRLHEHLMLAKRHYDEDMWKVRRELEDERRRYDQLKLEYDYARRDLAHVTAEFQQKTSARHLNSNPKRDLSSRR</sequence>
<gene>
    <name evidence="7" type="ORF">KIK155_LOCUS21607</name>
    <name evidence="8" type="ORF">TOA249_LOCUS12244</name>
</gene>
<dbReference type="PROSITE" id="PS50102">
    <property type="entry name" value="RRM"/>
    <property type="match status" value="2"/>
</dbReference>
<dbReference type="GO" id="GO:0005654">
    <property type="term" value="C:nucleoplasm"/>
    <property type="evidence" value="ECO:0007669"/>
    <property type="project" value="TreeGrafter"/>
</dbReference>
<feature type="region of interest" description="Disordered" evidence="5">
    <location>
        <begin position="170"/>
        <end position="226"/>
    </location>
</feature>
<dbReference type="SMART" id="SM00360">
    <property type="entry name" value="RRM"/>
    <property type="match status" value="2"/>
</dbReference>
<dbReference type="Proteomes" id="UP000663865">
    <property type="component" value="Unassembled WGS sequence"/>
</dbReference>
<dbReference type="InterPro" id="IPR012677">
    <property type="entry name" value="Nucleotide-bd_a/b_plait_sf"/>
</dbReference>
<dbReference type="Proteomes" id="UP000663838">
    <property type="component" value="Unassembled WGS sequence"/>
</dbReference>
<feature type="compositionally biased region" description="Low complexity" evidence="5">
    <location>
        <begin position="175"/>
        <end position="200"/>
    </location>
</feature>
<proteinExistence type="predicted"/>
<reference evidence="7" key="1">
    <citation type="submission" date="2021-02" db="EMBL/GenBank/DDBJ databases">
        <authorList>
            <person name="Nowell W R."/>
        </authorList>
    </citation>
    <scope>NUCLEOTIDE SEQUENCE</scope>
</reference>
<dbReference type="PANTHER" id="PTHR48033">
    <property type="entry name" value="RNA-BINDING (RRM/RBD/RNP MOTIFS) FAMILY PROTEIN"/>
    <property type="match status" value="1"/>
</dbReference>
<evidence type="ECO:0000256" key="1">
    <source>
        <dbReference type="ARBA" id="ARBA00004123"/>
    </source>
</evidence>
<name>A0A818P436_9BILA</name>
<dbReference type="GO" id="GO:0000785">
    <property type="term" value="C:chromatin"/>
    <property type="evidence" value="ECO:0007669"/>
    <property type="project" value="TreeGrafter"/>
</dbReference>
<feature type="region of interest" description="Disordered" evidence="5">
    <location>
        <begin position="294"/>
        <end position="313"/>
    </location>
</feature>
<feature type="domain" description="RRM" evidence="6">
    <location>
        <begin position="89"/>
        <end position="168"/>
    </location>
</feature>
<dbReference type="GO" id="GO:0010468">
    <property type="term" value="P:regulation of gene expression"/>
    <property type="evidence" value="ECO:0007669"/>
    <property type="project" value="TreeGrafter"/>
</dbReference>
<evidence type="ECO:0000256" key="3">
    <source>
        <dbReference type="PROSITE-ProRule" id="PRU00176"/>
    </source>
</evidence>
<evidence type="ECO:0000256" key="2">
    <source>
        <dbReference type="ARBA" id="ARBA00023242"/>
    </source>
</evidence>
<protein>
    <recommendedName>
        <fullName evidence="6">RRM domain-containing protein</fullName>
    </recommendedName>
</protein>
<evidence type="ECO:0000313" key="7">
    <source>
        <dbReference type="EMBL" id="CAF3614799.1"/>
    </source>
</evidence>
<organism evidence="7 9">
    <name type="scientific">Rotaria socialis</name>
    <dbReference type="NCBI Taxonomy" id="392032"/>
    <lineage>
        <taxon>Eukaryota</taxon>
        <taxon>Metazoa</taxon>
        <taxon>Spiralia</taxon>
        <taxon>Gnathifera</taxon>
        <taxon>Rotifera</taxon>
        <taxon>Eurotatoria</taxon>
        <taxon>Bdelloidea</taxon>
        <taxon>Philodinida</taxon>
        <taxon>Philodinidae</taxon>
        <taxon>Rotaria</taxon>
    </lineage>
</organism>
<feature type="domain" description="RRM" evidence="6">
    <location>
        <begin position="9"/>
        <end position="79"/>
    </location>
</feature>
<evidence type="ECO:0000256" key="5">
    <source>
        <dbReference type="SAM" id="MobiDB-lite"/>
    </source>
</evidence>
<dbReference type="SUPFAM" id="SSF54928">
    <property type="entry name" value="RNA-binding domain, RBD"/>
    <property type="match status" value="1"/>
</dbReference>
<dbReference type="InterPro" id="IPR035979">
    <property type="entry name" value="RBD_domain_sf"/>
</dbReference>
<dbReference type="Gene3D" id="3.30.70.330">
    <property type="match status" value="2"/>
</dbReference>
<evidence type="ECO:0000259" key="6">
    <source>
        <dbReference type="PROSITE" id="PS50102"/>
    </source>
</evidence>
<keyword evidence="2" id="KW-0539">Nucleus</keyword>
<comment type="caution">
    <text evidence="7">The sequence shown here is derived from an EMBL/GenBank/DDBJ whole genome shotgun (WGS) entry which is preliminary data.</text>
</comment>